<gene>
    <name evidence="11" type="primary">ix</name>
    <name evidence="11" type="ORF">AVEN_4320_1</name>
</gene>
<keyword evidence="6" id="KW-0804">Transcription</keyword>
<evidence type="ECO:0000313" key="12">
    <source>
        <dbReference type="Proteomes" id="UP000499080"/>
    </source>
</evidence>
<dbReference type="InterPro" id="IPR021018">
    <property type="entry name" value="Mediator_Med29_met"/>
</dbReference>
<dbReference type="GO" id="GO:0006357">
    <property type="term" value="P:regulation of transcription by RNA polymerase II"/>
    <property type="evidence" value="ECO:0007669"/>
    <property type="project" value="TreeGrafter"/>
</dbReference>
<evidence type="ECO:0000256" key="8">
    <source>
        <dbReference type="ARBA" id="ARBA00030916"/>
    </source>
</evidence>
<dbReference type="Proteomes" id="UP000499080">
    <property type="component" value="Unassembled WGS sequence"/>
</dbReference>
<feature type="compositionally biased region" description="Pro residues" evidence="10">
    <location>
        <begin position="12"/>
        <end position="29"/>
    </location>
</feature>
<organism evidence="11 12">
    <name type="scientific">Araneus ventricosus</name>
    <name type="common">Orbweaver spider</name>
    <name type="synonym">Epeira ventricosa</name>
    <dbReference type="NCBI Taxonomy" id="182803"/>
    <lineage>
        <taxon>Eukaryota</taxon>
        <taxon>Metazoa</taxon>
        <taxon>Ecdysozoa</taxon>
        <taxon>Arthropoda</taxon>
        <taxon>Chelicerata</taxon>
        <taxon>Arachnida</taxon>
        <taxon>Araneae</taxon>
        <taxon>Araneomorphae</taxon>
        <taxon>Entelegynae</taxon>
        <taxon>Araneoidea</taxon>
        <taxon>Araneidae</taxon>
        <taxon>Araneus</taxon>
    </lineage>
</organism>
<evidence type="ECO:0000256" key="1">
    <source>
        <dbReference type="ARBA" id="ARBA00004123"/>
    </source>
</evidence>
<proteinExistence type="inferred from homology"/>
<evidence type="ECO:0000256" key="6">
    <source>
        <dbReference type="ARBA" id="ARBA00023163"/>
    </source>
</evidence>
<dbReference type="OrthoDB" id="6366949at2759"/>
<dbReference type="GO" id="GO:0003712">
    <property type="term" value="F:transcription coregulator activity"/>
    <property type="evidence" value="ECO:0007669"/>
    <property type="project" value="TreeGrafter"/>
</dbReference>
<keyword evidence="7" id="KW-0539">Nucleus</keyword>
<evidence type="ECO:0000256" key="2">
    <source>
        <dbReference type="ARBA" id="ARBA00009851"/>
    </source>
</evidence>
<comment type="similarity">
    <text evidence="2">Belongs to the Mediator complex subunit 29 family.</text>
</comment>
<feature type="region of interest" description="Disordered" evidence="10">
    <location>
        <begin position="1"/>
        <end position="32"/>
    </location>
</feature>
<evidence type="ECO:0000256" key="4">
    <source>
        <dbReference type="ARBA" id="ARBA00023015"/>
    </source>
</evidence>
<dbReference type="Pfam" id="PF11568">
    <property type="entry name" value="Med29"/>
    <property type="match status" value="1"/>
</dbReference>
<dbReference type="AlphaFoldDB" id="A0A4Y2GGZ2"/>
<comment type="subcellular location">
    <subcellularLocation>
        <location evidence="1">Nucleus</location>
    </subcellularLocation>
</comment>
<evidence type="ECO:0000256" key="3">
    <source>
        <dbReference type="ARBA" id="ARBA00019684"/>
    </source>
</evidence>
<evidence type="ECO:0000256" key="5">
    <source>
        <dbReference type="ARBA" id="ARBA00023159"/>
    </source>
</evidence>
<protein>
    <recommendedName>
        <fullName evidence="3">Mediator of RNA polymerase II transcription subunit 29</fullName>
    </recommendedName>
    <alternativeName>
        <fullName evidence="9">Mediator complex subunit 29</fullName>
    </alternativeName>
    <alternativeName>
        <fullName evidence="8">Protein intersex</fullName>
    </alternativeName>
</protein>
<keyword evidence="12" id="KW-1185">Reference proteome</keyword>
<evidence type="ECO:0000256" key="9">
    <source>
        <dbReference type="ARBA" id="ARBA00031963"/>
    </source>
</evidence>
<evidence type="ECO:0000256" key="10">
    <source>
        <dbReference type="SAM" id="MobiDB-lite"/>
    </source>
</evidence>
<dbReference type="GO" id="GO:0016592">
    <property type="term" value="C:mediator complex"/>
    <property type="evidence" value="ECO:0007669"/>
    <property type="project" value="InterPro"/>
</dbReference>
<feature type="compositionally biased region" description="Low complexity" evidence="10">
    <location>
        <begin position="1"/>
        <end position="11"/>
    </location>
</feature>
<accession>A0A4Y2GGZ2</accession>
<evidence type="ECO:0000256" key="7">
    <source>
        <dbReference type="ARBA" id="ARBA00023242"/>
    </source>
</evidence>
<dbReference type="EMBL" id="BGPR01001350">
    <property type="protein sequence ID" value="GBM51808.1"/>
    <property type="molecule type" value="Genomic_DNA"/>
</dbReference>
<dbReference type="PANTHER" id="PTHR28314">
    <property type="entry name" value="MEDIATOR OF RNA POLYMERASE II TRANSCRIPTION SUBUNIT 29"/>
    <property type="match status" value="1"/>
</dbReference>
<keyword evidence="4" id="KW-0805">Transcription regulation</keyword>
<evidence type="ECO:0000313" key="11">
    <source>
        <dbReference type="EMBL" id="GBM51808.1"/>
    </source>
</evidence>
<comment type="caution">
    <text evidence="11">The sequence shown here is derived from an EMBL/GenBank/DDBJ whole genome shotgun (WGS) entry which is preliminary data.</text>
</comment>
<sequence>MMSAPMGQIGPPMHPGMPPQQQPPPPPQPSHVQQQIELKYDNVSKVKTLIWSLKNSFANVMKVAGARVNHMAAGKTIEEAPPRFDKTLDDFFSICNQIELHLKAIQECTLQHKDSIQYLPLHVTLGKQDASSGPSQDGNLSYTQYVSTVKSQVNFTKSVQEILSEGVRNIAKSDGN</sequence>
<keyword evidence="5" id="KW-0010">Activator</keyword>
<name>A0A4Y2GGZ2_ARAVE</name>
<dbReference type="PANTHER" id="PTHR28314:SF1">
    <property type="entry name" value="MEDIATOR OF RNA POLYMERASE II TRANSCRIPTION SUBUNIT 29"/>
    <property type="match status" value="1"/>
</dbReference>
<reference evidence="11 12" key="1">
    <citation type="journal article" date="2019" name="Sci. Rep.">
        <title>Orb-weaving spider Araneus ventricosus genome elucidates the spidroin gene catalogue.</title>
        <authorList>
            <person name="Kono N."/>
            <person name="Nakamura H."/>
            <person name="Ohtoshi R."/>
            <person name="Moran D.A.P."/>
            <person name="Shinohara A."/>
            <person name="Yoshida Y."/>
            <person name="Fujiwara M."/>
            <person name="Mori M."/>
            <person name="Tomita M."/>
            <person name="Arakawa K."/>
        </authorList>
    </citation>
    <scope>NUCLEOTIDE SEQUENCE [LARGE SCALE GENOMIC DNA]</scope>
</reference>